<evidence type="ECO:0000313" key="1">
    <source>
        <dbReference type="EMBL" id="MFD1384815.1"/>
    </source>
</evidence>
<sequence length="294" mass="32589">MRISADTLYEPSGHIADHWSKFVSGSRHIKAAATASIQLIQQSTYVKQAVTIEENLAPGLYLTFTHDEETYTAHNIVSAQVTPVYEAATVDWSVTQKQSFHWSQIYLTWELLAQITGEQLENVMHFFKQRVAMETGGAFNLTVSSDLVEDLSAVFSQQGSNLAFTGKLYSTLFQVIEHIQVTNHLSQCENCQKKLFSGQNLLEANFKLTAKTLARNVGLTRTALEIGFPIITGMTLTEYQIEAAIRKAMSKQSSDNSLDLAKLITAETGLAQADVEKACVKRFGVMSHQLGSMQ</sequence>
<evidence type="ECO:0000313" key="2">
    <source>
        <dbReference type="Proteomes" id="UP001597059"/>
    </source>
</evidence>
<keyword evidence="2" id="KW-1185">Reference proteome</keyword>
<comment type="caution">
    <text evidence="1">The sequence shown here is derived from an EMBL/GenBank/DDBJ whole genome shotgun (WGS) entry which is preliminary data.</text>
</comment>
<accession>A0ABW4B3K6</accession>
<protein>
    <submittedName>
        <fullName evidence="1">Uncharacterized protein</fullName>
    </submittedName>
</protein>
<gene>
    <name evidence="1" type="ORF">ACFQ45_15715</name>
</gene>
<dbReference type="Proteomes" id="UP001597059">
    <property type="component" value="Unassembled WGS sequence"/>
</dbReference>
<organism evidence="1 2">
    <name type="scientific">Rhodanobacter aciditrophus</name>
    <dbReference type="NCBI Taxonomy" id="1623218"/>
    <lineage>
        <taxon>Bacteria</taxon>
        <taxon>Pseudomonadati</taxon>
        <taxon>Pseudomonadota</taxon>
        <taxon>Gammaproteobacteria</taxon>
        <taxon>Lysobacterales</taxon>
        <taxon>Rhodanobacteraceae</taxon>
        <taxon>Rhodanobacter</taxon>
    </lineage>
</organism>
<name>A0ABW4B3K6_9GAMM</name>
<dbReference type="EMBL" id="JBHTMN010000018">
    <property type="protein sequence ID" value="MFD1384815.1"/>
    <property type="molecule type" value="Genomic_DNA"/>
</dbReference>
<proteinExistence type="predicted"/>
<dbReference type="RefSeq" id="WP_377369394.1">
    <property type="nucleotide sequence ID" value="NZ_JBHTMN010000018.1"/>
</dbReference>
<reference evidence="2" key="1">
    <citation type="journal article" date="2019" name="Int. J. Syst. Evol. Microbiol.">
        <title>The Global Catalogue of Microorganisms (GCM) 10K type strain sequencing project: providing services to taxonomists for standard genome sequencing and annotation.</title>
        <authorList>
            <consortium name="The Broad Institute Genomics Platform"/>
            <consortium name="The Broad Institute Genome Sequencing Center for Infectious Disease"/>
            <person name="Wu L."/>
            <person name="Ma J."/>
        </authorList>
    </citation>
    <scope>NUCLEOTIDE SEQUENCE [LARGE SCALE GENOMIC DNA]</scope>
    <source>
        <strain evidence="2">JCM 30774</strain>
    </source>
</reference>